<reference evidence="4 5" key="1">
    <citation type="journal article" date="2017" name="Int. J. Syst. Evol. Microbiol.">
        <title>Oleiagrimonas citrea sp. nov., a marine bacterium isolated from tidal flat sediment and emended description of the genus Oleiagrimonas Fang et al. 2015 and Oleiagrimonas soli.</title>
        <authorList>
            <person name="Yang S.H."/>
            <person name="Seo H.S."/>
            <person name="Seong C.N."/>
            <person name="Kwon K.K."/>
        </authorList>
    </citation>
    <scope>NUCLEOTIDE SEQUENCE [LARGE SCALE GENOMIC DNA]</scope>
    <source>
        <strain evidence="4 5">MEBiC09124</strain>
    </source>
</reference>
<dbReference type="Proteomes" id="UP000541636">
    <property type="component" value="Unassembled WGS sequence"/>
</dbReference>
<dbReference type="AlphaFoldDB" id="A0A846ZMW8"/>
<comment type="caution">
    <text evidence="4">The sequence shown here is derived from an EMBL/GenBank/DDBJ whole genome shotgun (WGS) entry which is preliminary data.</text>
</comment>
<dbReference type="PANTHER" id="PTHR42776:SF27">
    <property type="entry name" value="DIPEPTIDYL PEPTIDASE FAMILY MEMBER 6"/>
    <property type="match status" value="1"/>
</dbReference>
<dbReference type="InterPro" id="IPR001375">
    <property type="entry name" value="Peptidase_S9_cat"/>
</dbReference>
<dbReference type="EMBL" id="JAAZQD010000004">
    <property type="protein sequence ID" value="NKZ39645.1"/>
    <property type="molecule type" value="Genomic_DNA"/>
</dbReference>
<evidence type="ECO:0000313" key="5">
    <source>
        <dbReference type="Proteomes" id="UP000541636"/>
    </source>
</evidence>
<dbReference type="GO" id="GO:0006508">
    <property type="term" value="P:proteolysis"/>
    <property type="evidence" value="ECO:0007669"/>
    <property type="project" value="InterPro"/>
</dbReference>
<organism evidence="4 5">
    <name type="scientific">Oleiagrimonas citrea</name>
    <dbReference type="NCBI Taxonomy" id="1665687"/>
    <lineage>
        <taxon>Bacteria</taxon>
        <taxon>Pseudomonadati</taxon>
        <taxon>Pseudomonadota</taxon>
        <taxon>Gammaproteobacteria</taxon>
        <taxon>Lysobacterales</taxon>
        <taxon>Rhodanobacteraceae</taxon>
        <taxon>Oleiagrimonas</taxon>
    </lineage>
</organism>
<evidence type="ECO:0000256" key="1">
    <source>
        <dbReference type="ARBA" id="ARBA00022801"/>
    </source>
</evidence>
<dbReference type="GO" id="GO:0004252">
    <property type="term" value="F:serine-type endopeptidase activity"/>
    <property type="evidence" value="ECO:0007669"/>
    <property type="project" value="TreeGrafter"/>
</dbReference>
<protein>
    <submittedName>
        <fullName evidence="4">S9 family peptidase</fullName>
    </submittedName>
</protein>
<keyword evidence="1" id="KW-0378">Hydrolase</keyword>
<dbReference type="InterPro" id="IPR029058">
    <property type="entry name" value="AB_hydrolase_fold"/>
</dbReference>
<evidence type="ECO:0000256" key="2">
    <source>
        <dbReference type="SAM" id="SignalP"/>
    </source>
</evidence>
<feature type="chain" id="PRO_5032386120" evidence="2">
    <location>
        <begin position="26"/>
        <end position="667"/>
    </location>
</feature>
<dbReference type="SUPFAM" id="SSF82171">
    <property type="entry name" value="DPP6 N-terminal domain-like"/>
    <property type="match status" value="1"/>
</dbReference>
<dbReference type="FunFam" id="3.40.50.1820:FF:000442">
    <property type="entry name" value="Subfamily S9C unassigned peptidase"/>
    <property type="match status" value="1"/>
</dbReference>
<sequence length="667" mass="73961">MQKRFLRLLAACSCCLYFSIGAAWAFPSTATIPLKDFARHPELSDPALSPDGKYLAVRTDDPDGTHHSVVVYRLADMHVISILKMPQYELPLDITWVSATRLVITKGKAMGSIGKPINLGQIIASDYDGKNQRYLYGYDAKGKRAANRARDEGFGTLAGLPDKPNDHFYMDVSLWDNENISSIYNVNAARNTRHLVSDIDQGGMNFLIDKAGQATYAFGVNTQQDFRAFRNIDGHWTPLPDKLVGSHFKPFAYTPDEKKIYAYSSKDGGPYRLIQADADASHPVTLTADPFASFGGSQWSPPPYKLFAVTNLTGIPKAHFLQPQLPSAKLYKALSKAFPGQYVNFIAFSQDGMTLLFSTLSDRNPGSYYLLDRHHNKVRKLFDAAPWIHPQQMSERRSFRFKASDGLMLEGILTLPKGRNPSNLPMILLPHGGPYGIHDDWLFTDGAWDAQMLASRGYLVLQVNFRGSGGRGPAFEQAGYMKWGTRIQQDLIDGVKWAIAKQYADPNRICVYGASFGGYSAMMTVVRAPKLFKCAIGYAGVYDLDMLYHKGDIRYLRSGRNYLHMVIGDDPNALENNSPVAQAGKIDVPVLLVHGKDDTRAPYAGAKEMRDALEKAGKHVEWMAKSGEGHGFYDEQNNIDLFTKMLAFLKTNIGPGAPVAKPAQASN</sequence>
<name>A0A846ZMW8_9GAMM</name>
<dbReference type="Gene3D" id="3.40.50.1820">
    <property type="entry name" value="alpha/beta hydrolase"/>
    <property type="match status" value="1"/>
</dbReference>
<dbReference type="RefSeq" id="WP_168609584.1">
    <property type="nucleotide sequence ID" value="NZ_JAAZQD010000004.1"/>
</dbReference>
<dbReference type="Pfam" id="PF00326">
    <property type="entry name" value="Peptidase_S9"/>
    <property type="match status" value="1"/>
</dbReference>
<feature type="domain" description="Peptidase S9 prolyl oligopeptidase catalytic" evidence="3">
    <location>
        <begin position="448"/>
        <end position="654"/>
    </location>
</feature>
<proteinExistence type="predicted"/>
<feature type="signal peptide" evidence="2">
    <location>
        <begin position="1"/>
        <end position="25"/>
    </location>
</feature>
<evidence type="ECO:0000259" key="3">
    <source>
        <dbReference type="Pfam" id="PF00326"/>
    </source>
</evidence>
<keyword evidence="5" id="KW-1185">Reference proteome</keyword>
<dbReference type="SUPFAM" id="SSF53474">
    <property type="entry name" value="alpha/beta-Hydrolases"/>
    <property type="match status" value="1"/>
</dbReference>
<accession>A0A846ZMW8</accession>
<dbReference type="PANTHER" id="PTHR42776">
    <property type="entry name" value="SERINE PEPTIDASE S9 FAMILY MEMBER"/>
    <property type="match status" value="1"/>
</dbReference>
<evidence type="ECO:0000313" key="4">
    <source>
        <dbReference type="EMBL" id="NKZ39645.1"/>
    </source>
</evidence>
<gene>
    <name evidence="4" type="ORF">HF690_11860</name>
</gene>
<keyword evidence="2" id="KW-0732">Signal</keyword>